<evidence type="ECO:0000313" key="4">
    <source>
        <dbReference type="Proteomes" id="UP001293593"/>
    </source>
</evidence>
<keyword evidence="1 2" id="KW-0378">Hydrolase</keyword>
<organism evidence="3 4">
    <name type="scientific">Acacia crassicarpa</name>
    <name type="common">northern wattle</name>
    <dbReference type="NCBI Taxonomy" id="499986"/>
    <lineage>
        <taxon>Eukaryota</taxon>
        <taxon>Viridiplantae</taxon>
        <taxon>Streptophyta</taxon>
        <taxon>Embryophyta</taxon>
        <taxon>Tracheophyta</taxon>
        <taxon>Spermatophyta</taxon>
        <taxon>Magnoliopsida</taxon>
        <taxon>eudicotyledons</taxon>
        <taxon>Gunneridae</taxon>
        <taxon>Pentapetalae</taxon>
        <taxon>rosids</taxon>
        <taxon>fabids</taxon>
        <taxon>Fabales</taxon>
        <taxon>Fabaceae</taxon>
        <taxon>Caesalpinioideae</taxon>
        <taxon>mimosoid clade</taxon>
        <taxon>Acacieae</taxon>
        <taxon>Acacia</taxon>
    </lineage>
</organism>
<dbReference type="Proteomes" id="UP001293593">
    <property type="component" value="Unassembled WGS sequence"/>
</dbReference>
<comment type="similarity">
    <text evidence="2">Belongs to the AB hydrolase superfamily. Lipase family.</text>
</comment>
<accession>A0AAE1NBT5</accession>
<dbReference type="Gene3D" id="3.40.50.1820">
    <property type="entry name" value="alpha/beta hydrolase"/>
    <property type="match status" value="1"/>
</dbReference>
<dbReference type="AlphaFoldDB" id="A0AAE1NBT5"/>
<evidence type="ECO:0000313" key="3">
    <source>
        <dbReference type="EMBL" id="KAK4286237.1"/>
    </source>
</evidence>
<name>A0AAE1NBT5_9FABA</name>
<evidence type="ECO:0000256" key="1">
    <source>
        <dbReference type="ARBA" id="ARBA00022801"/>
    </source>
</evidence>
<dbReference type="PANTHER" id="PTHR31828">
    <property type="entry name" value="PHOSPHOLIPASE A1-IIGAMMA"/>
    <property type="match status" value="1"/>
</dbReference>
<comment type="function">
    <text evidence="2">Acylhydrolase that catalyzes the hydrolysis of phospholipids at the sn-1 position.</text>
</comment>
<keyword evidence="4" id="KW-1185">Reference proteome</keyword>
<dbReference type="GO" id="GO:0016042">
    <property type="term" value="P:lipid catabolic process"/>
    <property type="evidence" value="ECO:0007669"/>
    <property type="project" value="UniProtKB-UniRule"/>
</dbReference>
<dbReference type="EC" id="3.1.1.-" evidence="2"/>
<protein>
    <recommendedName>
        <fullName evidence="2">Phospholipase A1</fullName>
        <ecNumber evidence="2">3.1.1.-</ecNumber>
    </recommendedName>
</protein>
<dbReference type="InterPro" id="IPR033556">
    <property type="entry name" value="PLA"/>
</dbReference>
<dbReference type="PANTHER" id="PTHR31828:SF1">
    <property type="entry name" value="PHOSPHOLIPASE A1-IIGAMMA"/>
    <property type="match status" value="1"/>
</dbReference>
<dbReference type="GO" id="GO:0008970">
    <property type="term" value="F:phospholipase A1 activity"/>
    <property type="evidence" value="ECO:0007669"/>
    <property type="project" value="UniProtKB-UniRule"/>
</dbReference>
<proteinExistence type="inferred from homology"/>
<gene>
    <name evidence="3" type="ORF">QN277_002822</name>
</gene>
<dbReference type="InterPro" id="IPR029058">
    <property type="entry name" value="AB_hydrolase_fold"/>
</dbReference>
<keyword evidence="2" id="KW-0443">Lipid metabolism</keyword>
<reference evidence="3" key="1">
    <citation type="submission" date="2023-10" db="EMBL/GenBank/DDBJ databases">
        <title>Chromosome-level genome of the transformable northern wattle, Acacia crassicarpa.</title>
        <authorList>
            <person name="Massaro I."/>
            <person name="Sinha N.R."/>
            <person name="Poethig S."/>
            <person name="Leichty A.R."/>
        </authorList>
    </citation>
    <scope>NUCLEOTIDE SEQUENCE</scope>
    <source>
        <strain evidence="3">Acra3RX</strain>
        <tissue evidence="3">Leaf</tissue>
    </source>
</reference>
<dbReference type="EMBL" id="JAWXYG010000001">
    <property type="protein sequence ID" value="KAK4286237.1"/>
    <property type="molecule type" value="Genomic_DNA"/>
</dbReference>
<comment type="caution">
    <text evidence="3">The sequence shown here is derived from an EMBL/GenBank/DDBJ whole genome shotgun (WGS) entry which is preliminary data.</text>
</comment>
<sequence>MVTPAGSIGTKWRELSGEYYWKDLLEPLDIDLRKYIIHYGEMAQATYDAFISDKTSQYAGTSRYGKTDFFSKLGLDNGNPFKCEVTKFLYATLEIGFPVFGDVEESDWRGYVAVATDGGKAVLGRRDIVIAWRGTDQIIEWIKDFKFF</sequence>
<keyword evidence="2" id="KW-0442">Lipid degradation</keyword>
<evidence type="ECO:0000256" key="2">
    <source>
        <dbReference type="RuleBase" id="RU367093"/>
    </source>
</evidence>